<dbReference type="PANTHER" id="PTHR12555">
    <property type="entry name" value="UBIQUITIN FUSION DEGRADATON PROTEIN 1"/>
    <property type="match status" value="1"/>
</dbReference>
<evidence type="ECO:0000259" key="4">
    <source>
        <dbReference type="Pfam" id="PF03152"/>
    </source>
</evidence>
<dbReference type="Proteomes" id="UP001428341">
    <property type="component" value="Unassembled WGS sequence"/>
</dbReference>
<dbReference type="Pfam" id="PF03152">
    <property type="entry name" value="UFD1_N1"/>
    <property type="match status" value="1"/>
</dbReference>
<feature type="domain" description="RNase H type-1" evidence="5">
    <location>
        <begin position="289"/>
        <end position="369"/>
    </location>
</feature>
<dbReference type="GO" id="GO:0036503">
    <property type="term" value="P:ERAD pathway"/>
    <property type="evidence" value="ECO:0007669"/>
    <property type="project" value="TreeGrafter"/>
</dbReference>
<sequence>MRNLNDILPKGQRGSALSYGDKFPFFCGHGSGDKIKLPPSCFTELSGQGAFDKGPLHFNLSVLHQEGPSNMVDGEKESNRSTHSDVLEFTADTPNNSFVEPVEIGFAELPNQKAVLETSLRQHATLSQDDVLTVNYRELAYKLKVLELKPSSSVSVLETDIEVNIVSPDDMSAGTDQYTLKPLLFGKSESGMVEEGKYVFYKFTIDDDTRSKVVILSSKDKFVDDATSSQLGREKKESKGDTKLVRTKAEATVESYGRVKSPQRQDNPHQAASTQPSWKPPPEGWFKMNVDAAIKTKDQLIGLGIAIRNHKGEFITAAMKKSRYYGSIASAEAEVAHWGLEIAENAARIPLIIESNCQKLVNLITKKKSSKVEIFWTIS</sequence>
<reference evidence="7 8" key="1">
    <citation type="submission" date="2024-05" db="EMBL/GenBank/DDBJ databases">
        <title>Haplotype-resolved chromosome-level genome assembly of Huyou (Citrus changshanensis).</title>
        <authorList>
            <person name="Miao C."/>
            <person name="Chen W."/>
            <person name="Wu Y."/>
            <person name="Wang L."/>
            <person name="Zhao S."/>
            <person name="Grierson D."/>
            <person name="Xu C."/>
            <person name="Chen K."/>
        </authorList>
    </citation>
    <scope>NUCLEOTIDE SEQUENCE [LARGE SCALE GENOMIC DNA]</scope>
    <source>
        <strain evidence="7">01-14</strain>
        <tissue evidence="7">Leaf</tissue>
    </source>
</reference>
<feature type="compositionally biased region" description="Polar residues" evidence="3">
    <location>
        <begin position="262"/>
        <end position="277"/>
    </location>
</feature>
<dbReference type="InterPro" id="IPR012337">
    <property type="entry name" value="RNaseH-like_sf"/>
</dbReference>
<dbReference type="Gene3D" id="3.10.330.10">
    <property type="match status" value="1"/>
</dbReference>
<feature type="region of interest" description="Disordered" evidence="3">
    <location>
        <begin position="227"/>
        <end position="282"/>
    </location>
</feature>
<evidence type="ECO:0000256" key="3">
    <source>
        <dbReference type="SAM" id="MobiDB-lite"/>
    </source>
</evidence>
<dbReference type="InterPro" id="IPR036397">
    <property type="entry name" value="RNaseH_sf"/>
</dbReference>
<evidence type="ECO:0000313" key="8">
    <source>
        <dbReference type="Proteomes" id="UP001428341"/>
    </source>
</evidence>
<feature type="domain" description="Ubiquitin fusion degradation protein UFD1 N-terminal subdomain 2" evidence="6">
    <location>
        <begin position="100"/>
        <end position="168"/>
    </location>
</feature>
<dbReference type="GO" id="GO:0006511">
    <property type="term" value="P:ubiquitin-dependent protein catabolic process"/>
    <property type="evidence" value="ECO:0007669"/>
    <property type="project" value="InterPro"/>
</dbReference>
<dbReference type="InterPro" id="IPR004854">
    <property type="entry name" value="Ufd1-like"/>
</dbReference>
<dbReference type="GO" id="GO:0004523">
    <property type="term" value="F:RNA-DNA hybrid ribonuclease activity"/>
    <property type="evidence" value="ECO:0007669"/>
    <property type="project" value="InterPro"/>
</dbReference>
<dbReference type="InterPro" id="IPR002156">
    <property type="entry name" value="RNaseH_domain"/>
</dbReference>
<dbReference type="AlphaFoldDB" id="A0AAP0MW23"/>
<feature type="compositionally biased region" description="Basic and acidic residues" evidence="3">
    <location>
        <begin position="232"/>
        <end position="251"/>
    </location>
</feature>
<evidence type="ECO:0008006" key="9">
    <source>
        <dbReference type="Google" id="ProtNLM"/>
    </source>
</evidence>
<keyword evidence="8" id="KW-1185">Reference proteome</keyword>
<dbReference type="PANTHER" id="PTHR12555:SF27">
    <property type="entry name" value="UBIQUITIN FUSION DEGRADATION UFD1 FAMILY PROTEIN"/>
    <property type="match status" value="1"/>
</dbReference>
<dbReference type="InterPro" id="IPR055418">
    <property type="entry name" value="UFD1_N2"/>
</dbReference>
<dbReference type="SUPFAM" id="SSF53098">
    <property type="entry name" value="Ribonuclease H-like"/>
    <property type="match status" value="1"/>
</dbReference>
<accession>A0AAP0MW23</accession>
<dbReference type="Gene3D" id="2.40.40.50">
    <property type="entry name" value="Ubiquitin fusion degradation protein UFD1, N-terminal domain"/>
    <property type="match status" value="1"/>
</dbReference>
<evidence type="ECO:0000259" key="5">
    <source>
        <dbReference type="Pfam" id="PF13456"/>
    </source>
</evidence>
<evidence type="ECO:0000256" key="2">
    <source>
        <dbReference type="ARBA" id="ARBA00022786"/>
    </source>
</evidence>
<gene>
    <name evidence="7" type="ORF">WN944_010965</name>
</gene>
<feature type="domain" description="Ubiquitin fusion degradation protein UFD1 N-terminal subdomain 1" evidence="4">
    <location>
        <begin position="31"/>
        <end position="92"/>
    </location>
</feature>
<proteinExistence type="inferred from homology"/>
<dbReference type="GO" id="GO:0031593">
    <property type="term" value="F:polyubiquitin modification-dependent protein binding"/>
    <property type="evidence" value="ECO:0007669"/>
    <property type="project" value="TreeGrafter"/>
</dbReference>
<organism evidence="7 8">
    <name type="scientific">Citrus x changshan-huyou</name>
    <dbReference type="NCBI Taxonomy" id="2935761"/>
    <lineage>
        <taxon>Eukaryota</taxon>
        <taxon>Viridiplantae</taxon>
        <taxon>Streptophyta</taxon>
        <taxon>Embryophyta</taxon>
        <taxon>Tracheophyta</taxon>
        <taxon>Spermatophyta</taxon>
        <taxon>Magnoliopsida</taxon>
        <taxon>eudicotyledons</taxon>
        <taxon>Gunneridae</taxon>
        <taxon>Pentapetalae</taxon>
        <taxon>rosids</taxon>
        <taxon>malvids</taxon>
        <taxon>Sapindales</taxon>
        <taxon>Rutaceae</taxon>
        <taxon>Aurantioideae</taxon>
        <taxon>Citrus</taxon>
    </lineage>
</organism>
<dbReference type="CDD" id="cd06222">
    <property type="entry name" value="RNase_H_like"/>
    <property type="match status" value="1"/>
</dbReference>
<evidence type="ECO:0000313" key="7">
    <source>
        <dbReference type="EMBL" id="KAK9222529.1"/>
    </source>
</evidence>
<dbReference type="InterPro" id="IPR044730">
    <property type="entry name" value="RNase_H-like_dom_plant"/>
</dbReference>
<protein>
    <recommendedName>
        <fullName evidence="9">RNase H type-1 domain-containing protein</fullName>
    </recommendedName>
</protein>
<evidence type="ECO:0000259" key="6">
    <source>
        <dbReference type="Pfam" id="PF24842"/>
    </source>
</evidence>
<dbReference type="InterPro" id="IPR055417">
    <property type="entry name" value="UFD1_N1"/>
</dbReference>
<comment type="similarity">
    <text evidence="1">Belongs to the UFD1 family.</text>
</comment>
<dbReference type="Gene3D" id="3.30.420.10">
    <property type="entry name" value="Ribonuclease H-like superfamily/Ribonuclease H"/>
    <property type="match status" value="1"/>
</dbReference>
<dbReference type="Pfam" id="PF13456">
    <property type="entry name" value="RVT_3"/>
    <property type="match status" value="1"/>
</dbReference>
<dbReference type="EMBL" id="JBCGBO010000002">
    <property type="protein sequence ID" value="KAK9222529.1"/>
    <property type="molecule type" value="Genomic_DNA"/>
</dbReference>
<dbReference type="GO" id="GO:0034098">
    <property type="term" value="C:VCP-NPL4-UFD1 AAA ATPase complex"/>
    <property type="evidence" value="ECO:0007669"/>
    <property type="project" value="TreeGrafter"/>
</dbReference>
<keyword evidence="2" id="KW-0833">Ubl conjugation pathway</keyword>
<name>A0AAP0MW23_9ROSI</name>
<dbReference type="GO" id="GO:0003676">
    <property type="term" value="F:nucleic acid binding"/>
    <property type="evidence" value="ECO:0007669"/>
    <property type="project" value="InterPro"/>
</dbReference>
<evidence type="ECO:0000256" key="1">
    <source>
        <dbReference type="ARBA" id="ARBA00006043"/>
    </source>
</evidence>
<dbReference type="Pfam" id="PF24842">
    <property type="entry name" value="UFD1_N2"/>
    <property type="match status" value="1"/>
</dbReference>
<comment type="caution">
    <text evidence="7">The sequence shown here is derived from an EMBL/GenBank/DDBJ whole genome shotgun (WGS) entry which is preliminary data.</text>
</comment>
<dbReference type="InterPro" id="IPR042299">
    <property type="entry name" value="Ufd1-like_Nn"/>
</dbReference>